<evidence type="ECO:0000313" key="2">
    <source>
        <dbReference type="Proteomes" id="UP000614469"/>
    </source>
</evidence>
<evidence type="ECO:0000313" key="1">
    <source>
        <dbReference type="EMBL" id="MBC8336422.1"/>
    </source>
</evidence>
<reference evidence="1 2" key="1">
    <citation type="submission" date="2020-08" db="EMBL/GenBank/DDBJ databases">
        <title>Bridging the membrane lipid divide: bacteria of the FCB group superphylum have the potential to synthesize archaeal ether lipids.</title>
        <authorList>
            <person name="Villanueva L."/>
            <person name="Von Meijenfeldt F.A.B."/>
            <person name="Westbye A.B."/>
            <person name="Yadav S."/>
            <person name="Hopmans E.C."/>
            <person name="Dutilh B.E."/>
            <person name="Sinninghe Damste J.S."/>
        </authorList>
    </citation>
    <scope>NUCLEOTIDE SEQUENCE [LARGE SCALE GENOMIC DNA]</scope>
    <source>
        <strain evidence="1">NIOZ-UU36</strain>
    </source>
</reference>
<organism evidence="1 2">
    <name type="scientific">Candidatus Desulfolinea nitratireducens</name>
    <dbReference type="NCBI Taxonomy" id="2841698"/>
    <lineage>
        <taxon>Bacteria</taxon>
        <taxon>Bacillati</taxon>
        <taxon>Chloroflexota</taxon>
        <taxon>Anaerolineae</taxon>
        <taxon>Anaerolineales</taxon>
        <taxon>Anaerolineales incertae sedis</taxon>
        <taxon>Candidatus Desulfolinea</taxon>
    </lineage>
</organism>
<dbReference type="PANTHER" id="PTHR39189">
    <property type="entry name" value="UPF0173 METAL-DEPENDENT HYDROLASE YTKL"/>
    <property type="match status" value="1"/>
</dbReference>
<dbReference type="EMBL" id="JACNJN010000161">
    <property type="protein sequence ID" value="MBC8336422.1"/>
    <property type="molecule type" value="Genomic_DNA"/>
</dbReference>
<proteinExistence type="predicted"/>
<comment type="caution">
    <text evidence="1">The sequence shown here is derived from an EMBL/GenBank/DDBJ whole genome shotgun (WGS) entry which is preliminary data.</text>
</comment>
<dbReference type="AlphaFoldDB" id="A0A8J6NMB7"/>
<accession>A0A8J6NMB7</accession>
<protein>
    <submittedName>
        <fullName evidence="1">MBL fold metallo-hydrolase</fullName>
    </submittedName>
</protein>
<dbReference type="Gene3D" id="3.60.15.10">
    <property type="entry name" value="Ribonuclease Z/Hydroxyacylglutathione hydrolase-like"/>
    <property type="match status" value="1"/>
</dbReference>
<gene>
    <name evidence="1" type="ORF">H8E29_14245</name>
</gene>
<dbReference type="PANTHER" id="PTHR39189:SF1">
    <property type="entry name" value="UPF0173 METAL-DEPENDENT HYDROLASE YTKL"/>
    <property type="match status" value="1"/>
</dbReference>
<dbReference type="SUPFAM" id="SSF56281">
    <property type="entry name" value="Metallo-hydrolase/oxidoreductase"/>
    <property type="match status" value="1"/>
</dbReference>
<dbReference type="Proteomes" id="UP000614469">
    <property type="component" value="Unassembled WGS sequence"/>
</dbReference>
<name>A0A8J6NMB7_9CHLR</name>
<dbReference type="InterPro" id="IPR036866">
    <property type="entry name" value="RibonucZ/Hydroxyglut_hydro"/>
</dbReference>
<sequence>MEIIWYGQSCFRLTERGLASVVTDPFDHKVVGYGELKLKADIVTASHDAPGHNFIAAVKGYSHIIDGPGEYEIGGVFITGVQTNGRSKNDDDQPRNTLYVFDYSGLTIAHLGDLREIPRRSQVDALGTVNIALVPVGAGGGMSAAKAAEVVSVLEPNIVIPMHYATPDAKLSLDPLEKFIKEMGLGTVDPEASIKITSGSLPEETRVVVLDYQRK</sequence>
<dbReference type="Pfam" id="PF13483">
    <property type="entry name" value="Lactamase_B_3"/>
    <property type="match status" value="1"/>
</dbReference>